<evidence type="ECO:0000256" key="1">
    <source>
        <dbReference type="SAM" id="MobiDB-lite"/>
    </source>
</evidence>
<dbReference type="Proteomes" id="UP000335636">
    <property type="component" value="Unassembled WGS sequence"/>
</dbReference>
<dbReference type="EMBL" id="CABDUW010000397">
    <property type="protein sequence ID" value="VTJ67802.1"/>
    <property type="molecule type" value="Genomic_DNA"/>
</dbReference>
<sequence length="101" mass="10880">MRTSGKSQRSAAAATRSRRQNGGGGGGGLVLRGEPGPRDPCDGPRRPAAAHRPLSPPCATWDTRGPWDVLRPPRLLPSGPWPLSRSPALPCRVNYFNFKEL</sequence>
<evidence type="ECO:0000313" key="3">
    <source>
        <dbReference type="EMBL" id="VTJ67802.1"/>
    </source>
</evidence>
<reference evidence="2" key="2">
    <citation type="submission" date="2020-08" db="EMBL/GenBank/DDBJ databases">
        <authorList>
            <person name="Shumante A."/>
            <person name="Zimin A.V."/>
            <person name="Puiu D."/>
            <person name="Salzberg S.L."/>
        </authorList>
    </citation>
    <scope>NUCLEOTIDE SEQUENCE</scope>
    <source>
        <strain evidence="2">WC2-LM</strain>
        <tissue evidence="2">Liver</tissue>
    </source>
</reference>
<feature type="compositionally biased region" description="Gly residues" evidence="1">
    <location>
        <begin position="21"/>
        <end position="30"/>
    </location>
</feature>
<feature type="region of interest" description="Disordered" evidence="1">
    <location>
        <begin position="1"/>
        <end position="67"/>
    </location>
</feature>
<dbReference type="AlphaFoldDB" id="A0A5E4BGT2"/>
<organism evidence="3 4">
    <name type="scientific">Marmota monax</name>
    <name type="common">Woodchuck</name>
    <dbReference type="NCBI Taxonomy" id="9995"/>
    <lineage>
        <taxon>Eukaryota</taxon>
        <taxon>Metazoa</taxon>
        <taxon>Chordata</taxon>
        <taxon>Craniata</taxon>
        <taxon>Vertebrata</taxon>
        <taxon>Euteleostomi</taxon>
        <taxon>Mammalia</taxon>
        <taxon>Eutheria</taxon>
        <taxon>Euarchontoglires</taxon>
        <taxon>Glires</taxon>
        <taxon>Rodentia</taxon>
        <taxon>Sciuromorpha</taxon>
        <taxon>Sciuridae</taxon>
        <taxon>Xerinae</taxon>
        <taxon>Marmotini</taxon>
        <taxon>Marmota</taxon>
    </lineage>
</organism>
<name>A0A5E4BGT2_MARMO</name>
<accession>A0A5E4BGT2</accession>
<feature type="compositionally biased region" description="Basic and acidic residues" evidence="1">
    <location>
        <begin position="35"/>
        <end position="45"/>
    </location>
</feature>
<reference evidence="3 4" key="1">
    <citation type="submission" date="2019-04" db="EMBL/GenBank/DDBJ databases">
        <authorList>
            <person name="Alioto T."/>
            <person name="Alioto T."/>
        </authorList>
    </citation>
    <scope>NUCLEOTIDE SEQUENCE [LARGE SCALE GENOMIC DNA]</scope>
</reference>
<dbReference type="Proteomes" id="UP000662637">
    <property type="component" value="Unassembled WGS sequence"/>
</dbReference>
<protein>
    <submittedName>
        <fullName evidence="3">Uncharacterized protein</fullName>
    </submittedName>
</protein>
<keyword evidence="4" id="KW-1185">Reference proteome</keyword>
<evidence type="ECO:0000313" key="2">
    <source>
        <dbReference type="EMBL" id="KAF7475183.1"/>
    </source>
</evidence>
<dbReference type="EMBL" id="WJEC01003347">
    <property type="protein sequence ID" value="KAF7475183.1"/>
    <property type="molecule type" value="Genomic_DNA"/>
</dbReference>
<proteinExistence type="predicted"/>
<gene>
    <name evidence="2" type="ORF">GHT09_013971</name>
    <name evidence="3" type="ORF">MONAX_5E025349</name>
</gene>
<evidence type="ECO:0000313" key="4">
    <source>
        <dbReference type="Proteomes" id="UP000335636"/>
    </source>
</evidence>